<reference evidence="2 3" key="1">
    <citation type="submission" date="2020-04" db="EMBL/GenBank/DDBJ databases">
        <authorList>
            <person name="Wallbank WR R."/>
            <person name="Pardo Diaz C."/>
            <person name="Kozak K."/>
            <person name="Martin S."/>
            <person name="Jiggins C."/>
            <person name="Moest M."/>
            <person name="Warren A I."/>
            <person name="Byers J.R.P. K."/>
            <person name="Montejo-Kovacevich G."/>
            <person name="Yen C E."/>
        </authorList>
    </citation>
    <scope>NUCLEOTIDE SEQUENCE [LARGE SCALE GENOMIC DNA]</scope>
</reference>
<dbReference type="CDD" id="cd00866">
    <property type="entry name" value="PEBP_euk"/>
    <property type="match status" value="1"/>
</dbReference>
<comment type="caution">
    <text evidence="2">The sequence shown here is derived from an EMBL/GenBank/DDBJ whole genome shotgun (WGS) entry which is preliminary data.</text>
</comment>
<proteinExistence type="predicted"/>
<dbReference type="InterPro" id="IPR036610">
    <property type="entry name" value="PEBP-like_sf"/>
</dbReference>
<gene>
    <name evidence="2" type="ORF">APLA_LOCUS15632</name>
</gene>
<dbReference type="Gene3D" id="3.90.280.10">
    <property type="entry name" value="PEBP-like"/>
    <property type="match status" value="1"/>
</dbReference>
<evidence type="ECO:0000313" key="2">
    <source>
        <dbReference type="EMBL" id="CAB3256901.1"/>
    </source>
</evidence>
<dbReference type="AlphaFoldDB" id="A0A8S1BFM9"/>
<dbReference type="SUPFAM" id="SSF49777">
    <property type="entry name" value="PEBP-like"/>
    <property type="match status" value="1"/>
</dbReference>
<evidence type="ECO:0000256" key="1">
    <source>
        <dbReference type="SAM" id="MobiDB-lite"/>
    </source>
</evidence>
<organism evidence="2 3">
    <name type="scientific">Arctia plantaginis</name>
    <name type="common">Wood tiger moth</name>
    <name type="synonym">Phalaena plantaginis</name>
    <dbReference type="NCBI Taxonomy" id="874455"/>
    <lineage>
        <taxon>Eukaryota</taxon>
        <taxon>Metazoa</taxon>
        <taxon>Ecdysozoa</taxon>
        <taxon>Arthropoda</taxon>
        <taxon>Hexapoda</taxon>
        <taxon>Insecta</taxon>
        <taxon>Pterygota</taxon>
        <taxon>Neoptera</taxon>
        <taxon>Endopterygota</taxon>
        <taxon>Lepidoptera</taxon>
        <taxon>Glossata</taxon>
        <taxon>Ditrysia</taxon>
        <taxon>Noctuoidea</taxon>
        <taxon>Erebidae</taxon>
        <taxon>Arctiinae</taxon>
        <taxon>Arctia</taxon>
    </lineage>
</organism>
<dbReference type="PANTHER" id="PTHR11362:SF82">
    <property type="entry name" value="PHOSPHATIDYLETHANOLAMINE-BINDING PROTEIN 4"/>
    <property type="match status" value="1"/>
</dbReference>
<dbReference type="InterPro" id="IPR035810">
    <property type="entry name" value="PEBP_euk"/>
</dbReference>
<name>A0A8S1BFM9_ARCPL</name>
<dbReference type="PANTHER" id="PTHR11362">
    <property type="entry name" value="PHOSPHATIDYLETHANOLAMINE-BINDING PROTEIN"/>
    <property type="match status" value="1"/>
</dbReference>
<dbReference type="Pfam" id="PF01161">
    <property type="entry name" value="PBP"/>
    <property type="match status" value="1"/>
</dbReference>
<dbReference type="InterPro" id="IPR008914">
    <property type="entry name" value="PEBP"/>
</dbReference>
<accession>A0A8S1BFM9</accession>
<keyword evidence="3" id="KW-1185">Reference proteome</keyword>
<dbReference type="Proteomes" id="UP000494106">
    <property type="component" value="Unassembled WGS sequence"/>
</dbReference>
<sequence>MTVKKTARTGGFAAIVARQKLHSTNQQLDILSISKTSAHQNYNIVVGFNEKDQLQLLTKEDISDEDKKLIKDYTELKTTKCENVSIDEISNCVNIENYPNCENTLVFHITKNVNREAIALKFENEQDFKRIYFTYKYFKMRNRLTKNSSNYSSSESLFSKKKTYDIFNNRKNSMDDYSLYDKGRTEYDLMQTVDNDGVTHISVQQKNLNTRFDQPLSLIGIRNDINDIGEIDSIIYTDIEIPIKSDRKRLFHKKSKAPLPPALKDNQPKVLKGEFVRVNVDRVPDIIPKDNKLNKVPDILMFRENNKSKKNATGNVWPCSNKVTGYESDCEEWKSSRSQFSTTAFDSLARPTKMAMALTLRKPQRLEPVPQYYRLSSEQKPKLTPMPFRPSNFIQRPPRLPRPNTDMKRNMLNTDHRKFTSLQSLEMPKKLCEQKKPVDPKKNYSNISHRITGLTNKLRDLGNPSNTIGRFKAQSHGDVANLKPVLKTGQDGAKRSVVRTCSAEPPKKVTFSAFATVQCCENHRYEVTMSLVAQAFQSSKIVPDVIPTAPTVNIQLKYPSGAIASQGNELTPTQVKDQPSVSFEADPNSYYTLIFTDPDNYDGPEQVYREWHHWLVVNIPGGDVSKGDVLSGYIGSGPPQGTGIHRYVYIVYKQSGKLNFNESVLDNKSINGRAAFSTKKFAEKYNLGAPVAGNFYRAQFDDYVPLLYKSLGA</sequence>
<feature type="region of interest" description="Disordered" evidence="1">
    <location>
        <begin position="381"/>
        <end position="410"/>
    </location>
</feature>
<evidence type="ECO:0000313" key="3">
    <source>
        <dbReference type="Proteomes" id="UP000494106"/>
    </source>
</evidence>
<dbReference type="EMBL" id="CADEBC010000587">
    <property type="protein sequence ID" value="CAB3256901.1"/>
    <property type="molecule type" value="Genomic_DNA"/>
</dbReference>
<dbReference type="OrthoDB" id="8195288at2759"/>
<protein>
    <submittedName>
        <fullName evidence="2">Uncharacterized protein</fullName>
    </submittedName>
</protein>